<reference evidence="1 2" key="1">
    <citation type="submission" date="2022-09" db="EMBL/GenBank/DDBJ databases">
        <title>Interaction between co-microsymbionts with complementary sets of symbiotic genes in legume-rhizobium systems.</title>
        <authorList>
            <person name="Safronova V."/>
            <person name="Sazanova A."/>
            <person name="Afonin A."/>
            <person name="Chirak E."/>
        </authorList>
    </citation>
    <scope>NUCLEOTIDE SEQUENCE [LARGE SCALE GENOMIC DNA]</scope>
    <source>
        <strain evidence="1 2">A18/4-1</strain>
    </source>
</reference>
<evidence type="ECO:0000313" key="1">
    <source>
        <dbReference type="EMBL" id="UXN68650.1"/>
    </source>
</evidence>
<dbReference type="EMBL" id="CP104965">
    <property type="protein sequence ID" value="UXN68650.1"/>
    <property type="molecule type" value="Genomic_DNA"/>
</dbReference>
<organism evidence="1 2">
    <name type="scientific">Devosia neptuniae</name>
    <dbReference type="NCBI Taxonomy" id="191302"/>
    <lineage>
        <taxon>Bacteria</taxon>
        <taxon>Pseudomonadati</taxon>
        <taxon>Pseudomonadota</taxon>
        <taxon>Alphaproteobacteria</taxon>
        <taxon>Hyphomicrobiales</taxon>
        <taxon>Devosiaceae</taxon>
        <taxon>Devosia</taxon>
    </lineage>
</organism>
<proteinExistence type="predicted"/>
<name>A0ABY6C961_9HYPH</name>
<dbReference type="Pfam" id="PF13711">
    <property type="entry name" value="DUF4160"/>
    <property type="match status" value="1"/>
</dbReference>
<accession>A0ABY6C961</accession>
<protein>
    <submittedName>
        <fullName evidence="1">DUF4160 domain-containing protein</fullName>
    </submittedName>
</protein>
<gene>
    <name evidence="1" type="ORF">N8A98_15485</name>
</gene>
<dbReference type="InterPro" id="IPR025427">
    <property type="entry name" value="DUF4160"/>
</dbReference>
<evidence type="ECO:0000313" key="2">
    <source>
        <dbReference type="Proteomes" id="UP001061862"/>
    </source>
</evidence>
<sequence>MPTISRFYGIVIQMFWNDHAPPHFHALYGDDEAVIGLEGLTVLRGHLPGRAMNLVIEWASQHRAELEEDWELCRSRQMPNRIDPLA</sequence>
<dbReference type="Proteomes" id="UP001061862">
    <property type="component" value="Chromosome"/>
</dbReference>
<keyword evidence="2" id="KW-1185">Reference proteome</keyword>
<dbReference type="RefSeq" id="WP_262166593.1">
    <property type="nucleotide sequence ID" value="NZ_CP104965.1"/>
</dbReference>